<dbReference type="KEGG" id="bic:LMTR13_26335"/>
<proteinExistence type="predicted"/>
<organism evidence="1 2">
    <name type="scientific">Bradyrhizobium icense</name>
    <dbReference type="NCBI Taxonomy" id="1274631"/>
    <lineage>
        <taxon>Bacteria</taxon>
        <taxon>Pseudomonadati</taxon>
        <taxon>Pseudomonadota</taxon>
        <taxon>Alphaproteobacteria</taxon>
        <taxon>Hyphomicrobiales</taxon>
        <taxon>Nitrobacteraceae</taxon>
        <taxon>Bradyrhizobium</taxon>
    </lineage>
</organism>
<protein>
    <submittedName>
        <fullName evidence="1">Uncharacterized protein</fullName>
    </submittedName>
</protein>
<dbReference type="STRING" id="1274631.LMTR13_26335"/>
<dbReference type="Proteomes" id="UP000092839">
    <property type="component" value="Chromosome"/>
</dbReference>
<accession>A0A1B1UK55</accession>
<reference evidence="1 2" key="1">
    <citation type="submission" date="2016-07" db="EMBL/GenBank/DDBJ databases">
        <title>Complete genome sequence of Bradyrhizobium icense LMTR 13T, a potential inoculant strain isolated from lima bean (Phaseolus lunatus) in Peru.</title>
        <authorList>
            <person name="Ormeno-Orrillo E."/>
            <person name="Duran D."/>
            <person name="Rogel M.A."/>
            <person name="Rey L."/>
            <person name="Imperial J."/>
            <person name="Ruiz-Argueso T."/>
            <person name="Martinez-Romero E."/>
        </authorList>
    </citation>
    <scope>NUCLEOTIDE SEQUENCE [LARGE SCALE GENOMIC DNA]</scope>
    <source>
        <strain evidence="1 2">LMTR 13</strain>
    </source>
</reference>
<sequence>MRIESAIVRTLAIVDKTLRSEFADDFDKRCLYAAFAVFALLQDEGFDTCLAGGDFVAFVVARSGERAGLQGFGYGSDQPSHFWVEVQDTIVDLGPHYLPHGSSFAAAAMPLVAWQLSDGLPVYLRYRTHMRYDPAVQLQSFPDVMARKDRFVAGCRAKYAAQRGQPRLPSWLLTGPLALELAAREGDVWARNALRFAAGIDRSQLPF</sequence>
<evidence type="ECO:0000313" key="2">
    <source>
        <dbReference type="Proteomes" id="UP000092839"/>
    </source>
</evidence>
<name>A0A1B1UK55_9BRAD</name>
<evidence type="ECO:0000313" key="1">
    <source>
        <dbReference type="EMBL" id="ANW03134.1"/>
    </source>
</evidence>
<dbReference type="AlphaFoldDB" id="A0A1B1UK55"/>
<gene>
    <name evidence="1" type="ORF">LMTR13_26335</name>
</gene>
<dbReference type="EMBL" id="CP016428">
    <property type="protein sequence ID" value="ANW03134.1"/>
    <property type="molecule type" value="Genomic_DNA"/>
</dbReference>
<keyword evidence="2" id="KW-1185">Reference proteome</keyword>